<evidence type="ECO:0000313" key="2">
    <source>
        <dbReference type="Proteomes" id="UP000053237"/>
    </source>
</evidence>
<gene>
    <name evidence="1" type="ORF">BN9_100100</name>
</gene>
<dbReference type="InParanoid" id="A0A024GQH9"/>
<dbReference type="EMBL" id="CAIX01000248">
    <property type="protein sequence ID" value="CCI48811.1"/>
    <property type="molecule type" value="Genomic_DNA"/>
</dbReference>
<comment type="caution">
    <text evidence="1">The sequence shown here is derived from an EMBL/GenBank/DDBJ whole genome shotgun (WGS) entry which is preliminary data.</text>
</comment>
<proteinExistence type="predicted"/>
<accession>A0A024GQH9</accession>
<organism evidence="1 2">
    <name type="scientific">Albugo candida</name>
    <dbReference type="NCBI Taxonomy" id="65357"/>
    <lineage>
        <taxon>Eukaryota</taxon>
        <taxon>Sar</taxon>
        <taxon>Stramenopiles</taxon>
        <taxon>Oomycota</taxon>
        <taxon>Peronosporomycetes</taxon>
        <taxon>Albuginales</taxon>
        <taxon>Albuginaceae</taxon>
        <taxon>Albugo</taxon>
    </lineage>
</organism>
<name>A0A024GQH9_9STRA</name>
<keyword evidence="2" id="KW-1185">Reference proteome</keyword>
<dbReference type="Proteomes" id="UP000053237">
    <property type="component" value="Unassembled WGS sequence"/>
</dbReference>
<protein>
    <submittedName>
        <fullName evidence="1">Uncharacterized protein</fullName>
    </submittedName>
</protein>
<evidence type="ECO:0000313" key="1">
    <source>
        <dbReference type="EMBL" id="CCI48811.1"/>
    </source>
</evidence>
<dbReference type="AlphaFoldDB" id="A0A024GQH9"/>
<sequence>MGHWRSSKVIKTYSVRILTVAHIAATRLMSHIWMSQIWTAVRSSMCQSMIMHSLIGKICLGSILHAVRFIQDSISPSICKHSSPCNYTDSFVLRVIMCSQTSGDESAQKNHFIPYNCRATRSSPTHASLGSFRPSSVLRKNVRLSLDELTILFELGFRRIESECNTLFKIIYADS</sequence>
<reference evidence="1 2" key="1">
    <citation type="submission" date="2012-05" db="EMBL/GenBank/DDBJ databases">
        <title>Recombination and specialization in a pathogen metapopulation.</title>
        <authorList>
            <person name="Gardiner A."/>
            <person name="Kemen E."/>
            <person name="Schultz-Larsen T."/>
            <person name="MacLean D."/>
            <person name="Van Oosterhout C."/>
            <person name="Jones J.D.G."/>
        </authorList>
    </citation>
    <scope>NUCLEOTIDE SEQUENCE [LARGE SCALE GENOMIC DNA]</scope>
    <source>
        <strain evidence="1 2">Ac Nc2</strain>
    </source>
</reference>